<dbReference type="PANTHER" id="PTHR31672:SF13">
    <property type="entry name" value="F-BOX PROTEIN CPR30-LIKE"/>
    <property type="match status" value="1"/>
</dbReference>
<sequence>MSRIPHEVIHDILLQLPVKSLVRFRSLSKPICSLIDGPDFINLHLNHSTTTKSNHSIILKEWDLFSVDFDALSDAVEVKHHPLYSGGGTEVIGSVNGLVFLRRSETNIAVYNLSTRECKKCYVAETEIPRRDMTAGYVYYGFGYDSYGDDYKVVRMAQFVREDGGGDGGGLGCEYEVKVYSLKNDKWKKIEGLPIRLRLLSKPFFHILNRRGYGVFAGHALHWIVPQRRELGIRDCVLGFDIRDDKFFELPQPDYENKGMNFQVDVGVLEGNLCVMCNYEHVCVDVWVMKEYGVKESWCKMFSVHAIKWISAFMFLRPLVYSKGGDMVLLEVNGEKLLWYDWKTKHAKVVRVRGGPRSFGSEMYVESLIRINDGDRIGWKRQQELDEEEEEEEKRKTNRNKSCKTNREKGYRTMAKMEEAAIYAFGQLKESPLIQFSPIHLWGCGLAILLGSLVSLQMNAKTLANSDLRVLIITMSGLPLEMIAEILCRLPAKEVLCCRSVSKPWCALIDGPNFVKLHLKHSMDTSSNLYIILRTTSHVHYMDFEQNLVLNDFVTLKELNHPLMCYNHGIKVLGSVNGLLCISNVVDDIAVWNPSTRKHRVVPFLPIELKRYFGTKSCSVYVFGFGYDSVRDDYKLVRIAQFGGGGKRSFESEVKVYSLRKQSWRRIGDMPYCVHYPGANGVFANGALHWVVGENPESNVANIVVALDLGVEDYREVLQPEYKDKNFYIDLGVLRGCLCFLANFLGERVDVWMMKDYGVKESWTKLFSVAQYEVIGFLRSLKPLAYSKSGDEVLIEHDNLDLCWYDLKRKQVKNRISGIPYSFEADTFVESLISVSPIRHLDGRTQDEDEDSKDRNKRDDFLSEGFKLVL</sequence>
<keyword evidence="4" id="KW-1185">Reference proteome</keyword>
<dbReference type="SUPFAM" id="SSF81383">
    <property type="entry name" value="F-box domain"/>
    <property type="match status" value="2"/>
</dbReference>
<dbReference type="InterPro" id="IPR011043">
    <property type="entry name" value="Gal_Oxase/kelch_b-propeller"/>
</dbReference>
<dbReference type="InterPro" id="IPR017451">
    <property type="entry name" value="F-box-assoc_interact_dom"/>
</dbReference>
<dbReference type="InterPro" id="IPR050796">
    <property type="entry name" value="SCF_F-box_component"/>
</dbReference>
<dbReference type="SUPFAM" id="SSF50965">
    <property type="entry name" value="Galactose oxidase, central domain"/>
    <property type="match status" value="1"/>
</dbReference>
<dbReference type="AlphaFoldDB" id="A0AAD6QK91"/>
<dbReference type="InterPro" id="IPR006527">
    <property type="entry name" value="F-box-assoc_dom_typ1"/>
</dbReference>
<dbReference type="PROSITE" id="PS50181">
    <property type="entry name" value="FBOX"/>
    <property type="match status" value="2"/>
</dbReference>
<feature type="domain" description="F-box" evidence="2">
    <location>
        <begin position="472"/>
        <end position="517"/>
    </location>
</feature>
<dbReference type="NCBIfam" id="TIGR01640">
    <property type="entry name" value="F_box_assoc_1"/>
    <property type="match status" value="2"/>
</dbReference>
<dbReference type="InterPro" id="IPR036047">
    <property type="entry name" value="F-box-like_dom_sf"/>
</dbReference>
<dbReference type="CDD" id="cd22157">
    <property type="entry name" value="F-box_AtFBW1-like"/>
    <property type="match status" value="1"/>
</dbReference>
<dbReference type="InterPro" id="IPR013187">
    <property type="entry name" value="F-box-assoc_dom_typ3"/>
</dbReference>
<feature type="domain" description="F-box" evidence="2">
    <location>
        <begin position="1"/>
        <end position="43"/>
    </location>
</feature>
<dbReference type="Pfam" id="PF07734">
    <property type="entry name" value="FBA_1"/>
    <property type="match status" value="1"/>
</dbReference>
<proteinExistence type="predicted"/>
<accession>A0AAD6QK91</accession>
<evidence type="ECO:0000313" key="4">
    <source>
        <dbReference type="Proteomes" id="UP001164929"/>
    </source>
</evidence>
<dbReference type="InterPro" id="IPR001810">
    <property type="entry name" value="F-box_dom"/>
</dbReference>
<comment type="caution">
    <text evidence="3">The sequence shown here is derived from an EMBL/GenBank/DDBJ whole genome shotgun (WGS) entry which is preliminary data.</text>
</comment>
<reference evidence="3" key="1">
    <citation type="journal article" date="2023" name="Mol. Ecol. Resour.">
        <title>Chromosome-level genome assembly of a triploid poplar Populus alba 'Berolinensis'.</title>
        <authorList>
            <person name="Chen S."/>
            <person name="Yu Y."/>
            <person name="Wang X."/>
            <person name="Wang S."/>
            <person name="Zhang T."/>
            <person name="Zhou Y."/>
            <person name="He R."/>
            <person name="Meng N."/>
            <person name="Wang Y."/>
            <person name="Liu W."/>
            <person name="Liu Z."/>
            <person name="Liu J."/>
            <person name="Guo Q."/>
            <person name="Huang H."/>
            <person name="Sederoff R.R."/>
            <person name="Wang G."/>
            <person name="Qu G."/>
            <person name="Chen S."/>
        </authorList>
    </citation>
    <scope>NUCLEOTIDE SEQUENCE</scope>
    <source>
        <strain evidence="3">SC-2020</strain>
    </source>
</reference>
<dbReference type="InterPro" id="IPR015915">
    <property type="entry name" value="Kelch-typ_b-propeller"/>
</dbReference>
<dbReference type="SMART" id="SM00256">
    <property type="entry name" value="FBOX"/>
    <property type="match status" value="2"/>
</dbReference>
<name>A0AAD6QK91_9ROSI</name>
<evidence type="ECO:0000259" key="2">
    <source>
        <dbReference type="PROSITE" id="PS50181"/>
    </source>
</evidence>
<protein>
    <recommendedName>
        <fullName evidence="2">F-box domain-containing protein</fullName>
    </recommendedName>
</protein>
<evidence type="ECO:0000313" key="3">
    <source>
        <dbReference type="EMBL" id="KAJ6991941.1"/>
    </source>
</evidence>
<dbReference type="EMBL" id="JAQIZT010000006">
    <property type="protein sequence ID" value="KAJ6991941.1"/>
    <property type="molecule type" value="Genomic_DNA"/>
</dbReference>
<dbReference type="PANTHER" id="PTHR31672">
    <property type="entry name" value="BNACNNG10540D PROTEIN"/>
    <property type="match status" value="1"/>
</dbReference>
<evidence type="ECO:0000256" key="1">
    <source>
        <dbReference type="SAM" id="MobiDB-lite"/>
    </source>
</evidence>
<dbReference type="Pfam" id="PF00646">
    <property type="entry name" value="F-box"/>
    <property type="match status" value="2"/>
</dbReference>
<feature type="region of interest" description="Disordered" evidence="1">
    <location>
        <begin position="383"/>
        <end position="407"/>
    </location>
</feature>
<dbReference type="Pfam" id="PF08268">
    <property type="entry name" value="FBA_3"/>
    <property type="match status" value="1"/>
</dbReference>
<dbReference type="Gene3D" id="2.120.10.80">
    <property type="entry name" value="Kelch-type beta propeller"/>
    <property type="match status" value="1"/>
</dbReference>
<dbReference type="Gene3D" id="1.20.1280.50">
    <property type="match status" value="1"/>
</dbReference>
<gene>
    <name evidence="3" type="ORF">NC653_015325</name>
</gene>
<dbReference type="Proteomes" id="UP001164929">
    <property type="component" value="Chromosome 6"/>
</dbReference>
<organism evidence="3 4">
    <name type="scientific">Populus alba x Populus x berolinensis</name>
    <dbReference type="NCBI Taxonomy" id="444605"/>
    <lineage>
        <taxon>Eukaryota</taxon>
        <taxon>Viridiplantae</taxon>
        <taxon>Streptophyta</taxon>
        <taxon>Embryophyta</taxon>
        <taxon>Tracheophyta</taxon>
        <taxon>Spermatophyta</taxon>
        <taxon>Magnoliopsida</taxon>
        <taxon>eudicotyledons</taxon>
        <taxon>Gunneridae</taxon>
        <taxon>Pentapetalae</taxon>
        <taxon>rosids</taxon>
        <taxon>fabids</taxon>
        <taxon>Malpighiales</taxon>
        <taxon>Salicaceae</taxon>
        <taxon>Saliceae</taxon>
        <taxon>Populus</taxon>
    </lineage>
</organism>